<evidence type="ECO:0000313" key="2">
    <source>
        <dbReference type="EMBL" id="KKS46227.1"/>
    </source>
</evidence>
<name>A0A0G0ZC02_9BACT</name>
<comment type="caution">
    <text evidence="2">The sequence shown here is derived from an EMBL/GenBank/DDBJ whole genome shotgun (WGS) entry which is preliminary data.</text>
</comment>
<gene>
    <name evidence="2" type="ORF">UV09_C0020G0009</name>
</gene>
<dbReference type="AlphaFoldDB" id="A0A0G0ZC02"/>
<keyword evidence="1" id="KW-0472">Membrane</keyword>
<evidence type="ECO:0000256" key="1">
    <source>
        <dbReference type="SAM" id="Phobius"/>
    </source>
</evidence>
<keyword evidence="1" id="KW-1133">Transmembrane helix</keyword>
<evidence type="ECO:0000313" key="3">
    <source>
        <dbReference type="Proteomes" id="UP000034320"/>
    </source>
</evidence>
<dbReference type="Proteomes" id="UP000034320">
    <property type="component" value="Unassembled WGS sequence"/>
</dbReference>
<keyword evidence="1" id="KW-0812">Transmembrane</keyword>
<feature type="transmembrane region" description="Helical" evidence="1">
    <location>
        <begin position="94"/>
        <end position="120"/>
    </location>
</feature>
<proteinExistence type="predicted"/>
<accession>A0A0G0ZC02</accession>
<reference evidence="2 3" key="1">
    <citation type="journal article" date="2015" name="Nature">
        <title>rRNA introns, odd ribosomes, and small enigmatic genomes across a large radiation of phyla.</title>
        <authorList>
            <person name="Brown C.T."/>
            <person name="Hug L.A."/>
            <person name="Thomas B.C."/>
            <person name="Sharon I."/>
            <person name="Castelle C.J."/>
            <person name="Singh A."/>
            <person name="Wilkins M.J."/>
            <person name="Williams K.H."/>
            <person name="Banfield J.F."/>
        </authorList>
    </citation>
    <scope>NUCLEOTIDE SEQUENCE [LARGE SCALE GENOMIC DNA]</scope>
</reference>
<protein>
    <submittedName>
        <fullName evidence="2">Uncharacterized protein</fullName>
    </submittedName>
</protein>
<feature type="transmembrane region" description="Helical" evidence="1">
    <location>
        <begin position="132"/>
        <end position="152"/>
    </location>
</feature>
<sequence>MMYNNNMVIKFFSFSKKYFFSILLLNLVFVMSSVLWTGEMVYHDEDLRDVRAGFPLGYSSRDFVGGNNDTVGLYKYPQKMNSFMYVGQGYTTTIWSLFFLNIIIVQTILTPVLFLVHSLFSSTQKLFRFLSVKNILIGLLFFIVVTFIYIFGPSLLAGGEVSVGIPSESLVPVELPISENLVFSNGIVE</sequence>
<organism evidence="2 3">
    <name type="scientific">Candidatus Gottesmanbacteria bacterium GW2011_GWA2_42_18</name>
    <dbReference type="NCBI Taxonomy" id="1618442"/>
    <lineage>
        <taxon>Bacteria</taxon>
        <taxon>Candidatus Gottesmaniibacteriota</taxon>
    </lineage>
</organism>
<dbReference type="EMBL" id="LCDD01000020">
    <property type="protein sequence ID" value="KKS46227.1"/>
    <property type="molecule type" value="Genomic_DNA"/>
</dbReference>